<dbReference type="GO" id="GO:0009626">
    <property type="term" value="P:plant-type hypersensitive response"/>
    <property type="evidence" value="ECO:0007669"/>
    <property type="project" value="UniProtKB-KW"/>
</dbReference>
<evidence type="ECO:0000259" key="14">
    <source>
        <dbReference type="Pfam" id="PF23598"/>
    </source>
</evidence>
<dbReference type="PANTHER" id="PTHR23155">
    <property type="entry name" value="DISEASE RESISTANCE PROTEIN RP"/>
    <property type="match status" value="1"/>
</dbReference>
<evidence type="ECO:0000256" key="9">
    <source>
        <dbReference type="ARBA" id="ARBA00022821"/>
    </source>
</evidence>
<dbReference type="InterPro" id="IPR058922">
    <property type="entry name" value="WHD_DRP"/>
</dbReference>
<dbReference type="InterPro" id="IPR002182">
    <property type="entry name" value="NB-ARC"/>
</dbReference>
<dbReference type="GO" id="GO:0051607">
    <property type="term" value="P:defense response to virus"/>
    <property type="evidence" value="ECO:0007669"/>
    <property type="project" value="UniProtKB-ARBA"/>
</dbReference>
<reference evidence="15" key="1">
    <citation type="submission" date="2019-10" db="EMBL/GenBank/DDBJ databases">
        <authorList>
            <person name="Zhang R."/>
            <person name="Pan Y."/>
            <person name="Wang J."/>
            <person name="Ma R."/>
            <person name="Yu S."/>
        </authorList>
    </citation>
    <scope>NUCLEOTIDE SEQUENCE</scope>
    <source>
        <strain evidence="15">LA-IB0</strain>
        <tissue evidence="15">Leaf</tissue>
    </source>
</reference>
<evidence type="ECO:0000256" key="8">
    <source>
        <dbReference type="ARBA" id="ARBA00022741"/>
    </source>
</evidence>
<keyword evidence="9" id="KW-0611">Plant defense</keyword>
<dbReference type="Gene3D" id="1.10.10.10">
    <property type="entry name" value="Winged helix-like DNA-binding domain superfamily/Winged helix DNA-binding domain"/>
    <property type="match status" value="1"/>
</dbReference>
<dbReference type="InterPro" id="IPR044974">
    <property type="entry name" value="Disease_R_plants"/>
</dbReference>
<dbReference type="FunFam" id="1.10.10.10:FF:000322">
    <property type="entry name" value="Probable disease resistance protein At1g63360"/>
    <property type="match status" value="1"/>
</dbReference>
<feature type="domain" description="Disease resistance protein winged helix" evidence="13">
    <location>
        <begin position="462"/>
        <end position="532"/>
    </location>
</feature>
<dbReference type="GO" id="GO:0043531">
    <property type="term" value="F:ADP binding"/>
    <property type="evidence" value="ECO:0007669"/>
    <property type="project" value="InterPro"/>
</dbReference>
<dbReference type="Gene3D" id="3.80.10.10">
    <property type="entry name" value="Ribonuclease Inhibitor"/>
    <property type="match status" value="1"/>
</dbReference>
<feature type="compositionally biased region" description="Low complexity" evidence="11">
    <location>
        <begin position="185"/>
        <end position="194"/>
    </location>
</feature>
<evidence type="ECO:0000256" key="7">
    <source>
        <dbReference type="ARBA" id="ARBA00022737"/>
    </source>
</evidence>
<comment type="caution">
    <text evidence="15">The sequence shown here is derived from an EMBL/GenBank/DDBJ whole genome shotgun (WGS) entry which is preliminary data.</text>
</comment>
<dbReference type="PRINTS" id="PR00364">
    <property type="entry name" value="DISEASERSIST"/>
</dbReference>
<keyword evidence="10" id="KW-0067">ATP-binding</keyword>
<dbReference type="Proteomes" id="UP000826271">
    <property type="component" value="Unassembled WGS sequence"/>
</dbReference>
<comment type="function">
    <text evidence="1">Confers resistance to late blight (Phytophthora infestans) races carrying the avirulence gene Avr1. Resistance proteins guard the plant against pathogens that contain an appropriate avirulence protein via an indirect interaction with this avirulence protein. That triggers a defense system including the hypersensitive response, which restricts the pathogen growth.</text>
</comment>
<dbReference type="InterPro" id="IPR036388">
    <property type="entry name" value="WH-like_DNA-bd_sf"/>
</dbReference>
<dbReference type="InterPro" id="IPR027417">
    <property type="entry name" value="P-loop_NTPase"/>
</dbReference>
<feature type="domain" description="Disease resistance R13L4/SHOC-2-like LRR" evidence="14">
    <location>
        <begin position="607"/>
        <end position="901"/>
    </location>
</feature>
<evidence type="ECO:0000256" key="3">
    <source>
        <dbReference type="ARBA" id="ARBA00008894"/>
    </source>
</evidence>
<keyword evidence="7" id="KW-0677">Repeat</keyword>
<comment type="similarity">
    <text evidence="3">Belongs to the disease resistance NB-LRR family.</text>
</comment>
<feature type="domain" description="NB-ARC" evidence="12">
    <location>
        <begin position="220"/>
        <end position="376"/>
    </location>
</feature>
<evidence type="ECO:0000256" key="2">
    <source>
        <dbReference type="ARBA" id="ARBA00004496"/>
    </source>
</evidence>
<dbReference type="GO" id="GO:0005524">
    <property type="term" value="F:ATP binding"/>
    <property type="evidence" value="ECO:0007669"/>
    <property type="project" value="UniProtKB-KW"/>
</dbReference>
<dbReference type="EMBL" id="WHWC01000007">
    <property type="protein sequence ID" value="KAG8379223.1"/>
    <property type="molecule type" value="Genomic_DNA"/>
</dbReference>
<evidence type="ECO:0000256" key="6">
    <source>
        <dbReference type="ARBA" id="ARBA00022667"/>
    </source>
</evidence>
<name>A0AAV6XJG6_9LAMI</name>
<dbReference type="FunFam" id="3.40.50.300:FF:001091">
    <property type="entry name" value="Probable disease resistance protein At1g61300"/>
    <property type="match status" value="1"/>
</dbReference>
<dbReference type="Gene3D" id="1.10.8.430">
    <property type="entry name" value="Helical domain of apoptotic protease-activating factors"/>
    <property type="match status" value="1"/>
</dbReference>
<accession>A0AAV6XJG6</accession>
<evidence type="ECO:0000256" key="5">
    <source>
        <dbReference type="ARBA" id="ARBA00022614"/>
    </source>
</evidence>
<dbReference type="GO" id="GO:0005737">
    <property type="term" value="C:cytoplasm"/>
    <property type="evidence" value="ECO:0007669"/>
    <property type="project" value="UniProtKB-SubCell"/>
</dbReference>
<gene>
    <name evidence="15" type="ORF">BUALT_Bualt07G0066200</name>
</gene>
<keyword evidence="16" id="KW-1185">Reference proteome</keyword>
<dbReference type="Gene3D" id="1.20.5.4130">
    <property type="match status" value="1"/>
</dbReference>
<proteinExistence type="inferred from homology"/>
<dbReference type="SUPFAM" id="SSF52058">
    <property type="entry name" value="L domain-like"/>
    <property type="match status" value="1"/>
</dbReference>
<keyword evidence="4" id="KW-0963">Cytoplasm</keyword>
<evidence type="ECO:0000256" key="1">
    <source>
        <dbReference type="ARBA" id="ARBA00002074"/>
    </source>
</evidence>
<dbReference type="Gene3D" id="3.40.50.300">
    <property type="entry name" value="P-loop containing nucleotide triphosphate hydrolases"/>
    <property type="match status" value="1"/>
</dbReference>
<sequence>MPIPLINIIVGCFPPGVGPISLLVHRPRIQYTCDFILCLLVKYYFGMGERGEKADAALFSLKHTILRSLNIQYLNETAKPELDSIHNEITSLQAFLQRLDSSSKRVNGLDRIITDASSTLRDILKSYVPKRSDLQKSERFEYKRNPLKKLKPEIHSFSDTIKKIKEDYILQVSRPISNPLPAVTRDAASSSSRIDSGDDQKMVGMDDQLMKLKARVTGLSSKLETVSIIGMAGMGKTLLAKKVYGDPIVKNFPLRAWVTIGPNYNMRETLVRIILDMNPNFSQTCVESEEELAAHLHKILKGRRYLIVLDDIWNFQVWDEMKKHVPNDKKGGRIILTTRLQDVAIHASTETTNIHRIRFLNSEESWDLLRGKVFPEGALCPPELRKAGKKIAENCEGLALAIITISNLCKADKTPEYWKKIAEDENSLVVSAEDDSPLSKVLYKSYEHLPPNLQKYFLYMGVFPRKTNIPTSKLTKLWVAEGFVEASQLESLEAIAEGYLEDLVSRSLVLVRQWSSSGKIKTCWVHHVFRQLCVYEAEKDKFFRVINSYPDASFDDKDKISQRRLCIHKNVLFGIKGVSRSFASLSNVCSILCTGAYHQYPVRLSLGFKSLRVLDALSIRFFVFPMEIVKLNQLRFLGFSLNAGELPASISRLWNLQVLIVRPSLKMSSGAPSFLPPEIWKMRGLRHLQFIGSDLPVPCGVRDRLPNLLTLSHVSARSCTRKVLAKIPNLKKLGILIELAEDDAAEPSLLMHDVAVLSGLETFKCTVTNPNPRSRAAASLPNSFLTLPSSLKKLTLRGCGFLWEDMKAITRLPNLEVLKLQCYSFRGPKWELRELRFAQLGLLLLEDLDVEQWRADKKSFPKLHSLIIRHCYKLQQFPLKWQMLQMIELVDCSPSTVASAKQIKHDGKVGIQTRVHSSLDITTIKS</sequence>
<evidence type="ECO:0000313" key="15">
    <source>
        <dbReference type="EMBL" id="KAG8379223.1"/>
    </source>
</evidence>
<dbReference type="InterPro" id="IPR032675">
    <property type="entry name" value="LRR_dom_sf"/>
</dbReference>
<dbReference type="AlphaFoldDB" id="A0AAV6XJG6"/>
<dbReference type="InterPro" id="IPR042197">
    <property type="entry name" value="Apaf_helical"/>
</dbReference>
<dbReference type="Pfam" id="PF00931">
    <property type="entry name" value="NB-ARC"/>
    <property type="match status" value="1"/>
</dbReference>
<protein>
    <submittedName>
        <fullName evidence="15">Uncharacterized protein</fullName>
    </submittedName>
</protein>
<dbReference type="InterPro" id="IPR055414">
    <property type="entry name" value="LRR_R13L4/SHOC2-like"/>
</dbReference>
<keyword evidence="6" id="KW-0381">Hypersensitive response</keyword>
<feature type="region of interest" description="Disordered" evidence="11">
    <location>
        <begin position="181"/>
        <end position="200"/>
    </location>
</feature>
<evidence type="ECO:0000256" key="11">
    <source>
        <dbReference type="SAM" id="MobiDB-lite"/>
    </source>
</evidence>
<evidence type="ECO:0000313" key="16">
    <source>
        <dbReference type="Proteomes" id="UP000826271"/>
    </source>
</evidence>
<organism evidence="15 16">
    <name type="scientific">Buddleja alternifolia</name>
    <dbReference type="NCBI Taxonomy" id="168488"/>
    <lineage>
        <taxon>Eukaryota</taxon>
        <taxon>Viridiplantae</taxon>
        <taxon>Streptophyta</taxon>
        <taxon>Embryophyta</taxon>
        <taxon>Tracheophyta</taxon>
        <taxon>Spermatophyta</taxon>
        <taxon>Magnoliopsida</taxon>
        <taxon>eudicotyledons</taxon>
        <taxon>Gunneridae</taxon>
        <taxon>Pentapetalae</taxon>
        <taxon>asterids</taxon>
        <taxon>lamiids</taxon>
        <taxon>Lamiales</taxon>
        <taxon>Scrophulariaceae</taxon>
        <taxon>Buddlejeae</taxon>
        <taxon>Buddleja</taxon>
    </lineage>
</organism>
<evidence type="ECO:0000256" key="4">
    <source>
        <dbReference type="ARBA" id="ARBA00022490"/>
    </source>
</evidence>
<comment type="subcellular location">
    <subcellularLocation>
        <location evidence="2">Cytoplasm</location>
    </subcellularLocation>
</comment>
<evidence type="ECO:0000259" key="12">
    <source>
        <dbReference type="Pfam" id="PF00931"/>
    </source>
</evidence>
<evidence type="ECO:0000256" key="10">
    <source>
        <dbReference type="ARBA" id="ARBA00022840"/>
    </source>
</evidence>
<dbReference type="SUPFAM" id="SSF52540">
    <property type="entry name" value="P-loop containing nucleoside triphosphate hydrolases"/>
    <property type="match status" value="1"/>
</dbReference>
<dbReference type="Pfam" id="PF23559">
    <property type="entry name" value="WHD_DRP"/>
    <property type="match status" value="1"/>
</dbReference>
<dbReference type="PANTHER" id="PTHR23155:SF1152">
    <property type="entry name" value="AAA+ ATPASE DOMAIN-CONTAINING PROTEIN"/>
    <property type="match status" value="1"/>
</dbReference>
<dbReference type="Pfam" id="PF23598">
    <property type="entry name" value="LRR_14"/>
    <property type="match status" value="1"/>
</dbReference>
<keyword evidence="8" id="KW-0547">Nucleotide-binding</keyword>
<keyword evidence="5" id="KW-0433">Leucine-rich repeat</keyword>
<evidence type="ECO:0000259" key="13">
    <source>
        <dbReference type="Pfam" id="PF23559"/>
    </source>
</evidence>